<keyword evidence="9" id="KW-0413">Isomerase</keyword>
<comment type="similarity">
    <text evidence="1 12">Belongs to the helicase family. DnaB subfamily.</text>
</comment>
<dbReference type="SUPFAM" id="SSF48024">
    <property type="entry name" value="N-terminal domain of DnaB helicase"/>
    <property type="match status" value="1"/>
</dbReference>
<dbReference type="Pfam" id="PF00772">
    <property type="entry name" value="DnaB"/>
    <property type="match status" value="1"/>
</dbReference>
<evidence type="ECO:0000256" key="10">
    <source>
        <dbReference type="ARBA" id="ARBA00048954"/>
    </source>
</evidence>
<dbReference type="FunFam" id="1.10.860.10:FF:000001">
    <property type="entry name" value="Replicative DNA helicase"/>
    <property type="match status" value="1"/>
</dbReference>
<evidence type="ECO:0000256" key="9">
    <source>
        <dbReference type="ARBA" id="ARBA00023235"/>
    </source>
</evidence>
<evidence type="ECO:0000313" key="16">
    <source>
        <dbReference type="Proteomes" id="UP000824110"/>
    </source>
</evidence>
<dbReference type="PROSITE" id="PS51199">
    <property type="entry name" value="SF4_HELICASE"/>
    <property type="match status" value="1"/>
</dbReference>
<evidence type="ECO:0000256" key="11">
    <source>
        <dbReference type="NCBIfam" id="TIGR00665"/>
    </source>
</evidence>
<protein>
    <recommendedName>
        <fullName evidence="11 12">Replicative DNA helicase</fullName>
        <ecNumber evidence="11 12">5.6.2.3</ecNumber>
    </recommendedName>
</protein>
<evidence type="ECO:0000313" key="15">
    <source>
        <dbReference type="EMBL" id="HIU61118.1"/>
    </source>
</evidence>
<dbReference type="PANTHER" id="PTHR30153:SF2">
    <property type="entry name" value="REPLICATIVE DNA HELICASE"/>
    <property type="match status" value="1"/>
</dbReference>
<evidence type="ECO:0000256" key="12">
    <source>
        <dbReference type="RuleBase" id="RU362085"/>
    </source>
</evidence>
<comment type="caution">
    <text evidence="15">The sequence shown here is derived from an EMBL/GenBank/DDBJ whole genome shotgun (WGS) entry which is preliminary data.</text>
</comment>
<dbReference type="InterPro" id="IPR007693">
    <property type="entry name" value="DNA_helicase_DnaB-like_N"/>
</dbReference>
<keyword evidence="3 12" id="KW-0235">DNA replication</keyword>
<keyword evidence="2 12" id="KW-0639">Primosome</keyword>
<dbReference type="PANTHER" id="PTHR30153">
    <property type="entry name" value="REPLICATIVE DNA HELICASE DNAB"/>
    <property type="match status" value="1"/>
</dbReference>
<dbReference type="GO" id="GO:0005524">
    <property type="term" value="F:ATP binding"/>
    <property type="evidence" value="ECO:0007669"/>
    <property type="project" value="UniProtKB-UniRule"/>
</dbReference>
<dbReference type="GO" id="GO:0005829">
    <property type="term" value="C:cytosol"/>
    <property type="evidence" value="ECO:0007669"/>
    <property type="project" value="TreeGrafter"/>
</dbReference>
<dbReference type="InterPro" id="IPR007694">
    <property type="entry name" value="DNA_helicase_DnaB-like_C"/>
</dbReference>
<dbReference type="GO" id="GO:0043139">
    <property type="term" value="F:5'-3' DNA helicase activity"/>
    <property type="evidence" value="ECO:0007669"/>
    <property type="project" value="UniProtKB-EC"/>
</dbReference>
<dbReference type="InterPro" id="IPR003593">
    <property type="entry name" value="AAA+_ATPase"/>
</dbReference>
<dbReference type="Gene3D" id="1.10.860.10">
    <property type="entry name" value="DNAb Helicase, Chain A"/>
    <property type="match status" value="1"/>
</dbReference>
<reference evidence="15" key="1">
    <citation type="submission" date="2020-10" db="EMBL/GenBank/DDBJ databases">
        <authorList>
            <person name="Gilroy R."/>
        </authorList>
    </citation>
    <scope>NUCLEOTIDE SEQUENCE</scope>
    <source>
        <strain evidence="15">CHK195-12923</strain>
    </source>
</reference>
<evidence type="ECO:0000256" key="8">
    <source>
        <dbReference type="ARBA" id="ARBA00023125"/>
    </source>
</evidence>
<evidence type="ECO:0000256" key="3">
    <source>
        <dbReference type="ARBA" id="ARBA00022705"/>
    </source>
</evidence>
<dbReference type="EMBL" id="DVNE01000004">
    <property type="protein sequence ID" value="HIU61118.1"/>
    <property type="molecule type" value="Genomic_DNA"/>
</dbReference>
<keyword evidence="7 12" id="KW-0067">ATP-binding</keyword>
<keyword evidence="4 12" id="KW-0547">Nucleotide-binding</keyword>
<gene>
    <name evidence="15" type="primary">dnaB</name>
    <name evidence="15" type="ORF">IAB69_00510</name>
</gene>
<evidence type="ECO:0000256" key="1">
    <source>
        <dbReference type="ARBA" id="ARBA00008428"/>
    </source>
</evidence>
<comment type="catalytic activity">
    <reaction evidence="10 12">
        <text>ATP + H2O = ADP + phosphate + H(+)</text>
        <dbReference type="Rhea" id="RHEA:13065"/>
        <dbReference type="ChEBI" id="CHEBI:15377"/>
        <dbReference type="ChEBI" id="CHEBI:15378"/>
        <dbReference type="ChEBI" id="CHEBI:30616"/>
        <dbReference type="ChEBI" id="CHEBI:43474"/>
        <dbReference type="ChEBI" id="CHEBI:456216"/>
        <dbReference type="EC" id="5.6.2.3"/>
    </reaction>
</comment>
<dbReference type="InterPro" id="IPR036185">
    <property type="entry name" value="DNA_heli_DnaB-like_N_sf"/>
</dbReference>
<dbReference type="Gene3D" id="3.40.50.300">
    <property type="entry name" value="P-loop containing nucleotide triphosphate hydrolases"/>
    <property type="match status" value="1"/>
</dbReference>
<proteinExistence type="inferred from homology"/>
<dbReference type="NCBIfam" id="TIGR00665">
    <property type="entry name" value="DnaB"/>
    <property type="match status" value="1"/>
</dbReference>
<evidence type="ECO:0000256" key="6">
    <source>
        <dbReference type="ARBA" id="ARBA00022806"/>
    </source>
</evidence>
<dbReference type="Proteomes" id="UP000824110">
    <property type="component" value="Unassembled WGS sequence"/>
</dbReference>
<feature type="domain" description="SF4 helicase" evidence="14">
    <location>
        <begin position="178"/>
        <end position="447"/>
    </location>
</feature>
<evidence type="ECO:0000256" key="5">
    <source>
        <dbReference type="ARBA" id="ARBA00022801"/>
    </source>
</evidence>
<dbReference type="GO" id="GO:0006269">
    <property type="term" value="P:DNA replication, synthesis of primer"/>
    <property type="evidence" value="ECO:0007669"/>
    <property type="project" value="UniProtKB-UniRule"/>
</dbReference>
<dbReference type="InterPro" id="IPR016136">
    <property type="entry name" value="DNA_helicase_N/primase_C"/>
</dbReference>
<evidence type="ECO:0000256" key="7">
    <source>
        <dbReference type="ARBA" id="ARBA00022840"/>
    </source>
</evidence>
<dbReference type="AlphaFoldDB" id="A0A9D1SIQ5"/>
<evidence type="ECO:0000256" key="4">
    <source>
        <dbReference type="ARBA" id="ARBA00022741"/>
    </source>
</evidence>
<evidence type="ECO:0000256" key="13">
    <source>
        <dbReference type="SAM" id="MobiDB-lite"/>
    </source>
</evidence>
<accession>A0A9D1SIQ5</accession>
<sequence>MSDKTNVLPNNLEAEQALLGCMLIDNDVLSDVVDKLTDDDFYQESHRLIMAAVHKIFNERKPTDLVTLTDCLEKDGNLEKVGGIDYITDLASKIPSSANYNQYFEIVKRDSTNRRLIRASRNIIENSMNSSDSAQSVQFAEKLIYDISKKSDSSTMDDIRESSLVGDVIERFETIAADKDALRGIPTGFPFLNKITNGFQRSDLIVIAARPGSGKTSLAMNIVEAAAFQGNVCAVFSLEMPKIQIVQRLLCSSAKVSMSDALSGKLSPNDWKALIKTGEELKKLSIIIDDSSRVTPAEILSKCRRIKSKNGGKLDLVMIDYIQLMSSGLKQDESNRTREIARITGDLKIMAKELDVPVIALSQLRRMTGEPQLTDLRESGAIEQDADMVIFINRPDMTATPEEIEKNKIVRGMADLIIAKHRNGELGRTQLRFKGEYTKFVTPDPAELREIAKEQGKPAPKEERKKSDEMPFGEDEEDMPDDGMVFSDDDYSGE</sequence>
<feature type="compositionally biased region" description="Basic and acidic residues" evidence="13">
    <location>
        <begin position="446"/>
        <end position="469"/>
    </location>
</feature>
<dbReference type="GO" id="GO:0003677">
    <property type="term" value="F:DNA binding"/>
    <property type="evidence" value="ECO:0007669"/>
    <property type="project" value="UniProtKB-UniRule"/>
</dbReference>
<dbReference type="CDD" id="cd00984">
    <property type="entry name" value="DnaB_C"/>
    <property type="match status" value="1"/>
</dbReference>
<keyword evidence="5 12" id="KW-0378">Hydrolase</keyword>
<name>A0A9D1SIQ5_9FIRM</name>
<feature type="region of interest" description="Disordered" evidence="13">
    <location>
        <begin position="445"/>
        <end position="494"/>
    </location>
</feature>
<dbReference type="GO" id="GO:0016787">
    <property type="term" value="F:hydrolase activity"/>
    <property type="evidence" value="ECO:0007669"/>
    <property type="project" value="UniProtKB-KW"/>
</dbReference>
<dbReference type="SUPFAM" id="SSF52540">
    <property type="entry name" value="P-loop containing nucleoside triphosphate hydrolases"/>
    <property type="match status" value="1"/>
</dbReference>
<evidence type="ECO:0000259" key="14">
    <source>
        <dbReference type="PROSITE" id="PS51199"/>
    </source>
</evidence>
<comment type="function">
    <text evidence="12">The main replicative DNA helicase, it participates in initiation and elongation during chromosome replication. Travels ahead of the DNA replisome, separating dsDNA into templates for DNA synthesis. A processive ATP-dependent 5'-3' DNA helicase it has DNA-dependent ATPase activity.</text>
</comment>
<dbReference type="GO" id="GO:1990077">
    <property type="term" value="C:primosome complex"/>
    <property type="evidence" value="ECO:0007669"/>
    <property type="project" value="UniProtKB-UniRule"/>
</dbReference>
<feature type="compositionally biased region" description="Acidic residues" evidence="13">
    <location>
        <begin position="471"/>
        <end position="494"/>
    </location>
</feature>
<dbReference type="InterPro" id="IPR027417">
    <property type="entry name" value="P-loop_NTPase"/>
</dbReference>
<dbReference type="Pfam" id="PF03796">
    <property type="entry name" value="DnaB_C"/>
    <property type="match status" value="1"/>
</dbReference>
<dbReference type="EC" id="5.6.2.3" evidence="11 12"/>
<reference evidence="15" key="2">
    <citation type="journal article" date="2021" name="PeerJ">
        <title>Extensive microbial diversity within the chicken gut microbiome revealed by metagenomics and culture.</title>
        <authorList>
            <person name="Gilroy R."/>
            <person name="Ravi A."/>
            <person name="Getino M."/>
            <person name="Pursley I."/>
            <person name="Horton D.L."/>
            <person name="Alikhan N.F."/>
            <person name="Baker D."/>
            <person name="Gharbi K."/>
            <person name="Hall N."/>
            <person name="Watson M."/>
            <person name="Adriaenssens E.M."/>
            <person name="Foster-Nyarko E."/>
            <person name="Jarju S."/>
            <person name="Secka A."/>
            <person name="Antonio M."/>
            <person name="Oren A."/>
            <person name="Chaudhuri R.R."/>
            <person name="La Ragione R."/>
            <person name="Hildebrand F."/>
            <person name="Pallen M.J."/>
        </authorList>
    </citation>
    <scope>NUCLEOTIDE SEQUENCE</scope>
    <source>
        <strain evidence="15">CHK195-12923</strain>
    </source>
</reference>
<keyword evidence="8 12" id="KW-0238">DNA-binding</keyword>
<dbReference type="InterPro" id="IPR007692">
    <property type="entry name" value="DNA_helicase_DnaB"/>
</dbReference>
<keyword evidence="6 12" id="KW-0347">Helicase</keyword>
<organism evidence="15 16">
    <name type="scientific">Candidatus Coproplasma excrementigallinarum</name>
    <dbReference type="NCBI Taxonomy" id="2840747"/>
    <lineage>
        <taxon>Bacteria</taxon>
        <taxon>Bacillati</taxon>
        <taxon>Bacillota</taxon>
        <taxon>Clostridia</taxon>
        <taxon>Eubacteriales</taxon>
        <taxon>Candidatus Coproplasma</taxon>
    </lineage>
</organism>
<dbReference type="SMART" id="SM00382">
    <property type="entry name" value="AAA"/>
    <property type="match status" value="1"/>
</dbReference>
<evidence type="ECO:0000256" key="2">
    <source>
        <dbReference type="ARBA" id="ARBA00022515"/>
    </source>
</evidence>